<evidence type="ECO:0000259" key="1">
    <source>
        <dbReference type="PROSITE" id="PS50878"/>
    </source>
</evidence>
<comment type="caution">
    <text evidence="2">The sequence shown here is derived from an EMBL/GenBank/DDBJ whole genome shotgun (WGS) entry which is preliminary data.</text>
</comment>
<dbReference type="Pfam" id="PF17919">
    <property type="entry name" value="RT_RNaseH_2"/>
    <property type="match status" value="1"/>
</dbReference>
<dbReference type="CDD" id="cd01647">
    <property type="entry name" value="RT_LTR"/>
    <property type="match status" value="1"/>
</dbReference>
<organism evidence="2 3">
    <name type="scientific">Stephania yunnanensis</name>
    <dbReference type="NCBI Taxonomy" id="152371"/>
    <lineage>
        <taxon>Eukaryota</taxon>
        <taxon>Viridiplantae</taxon>
        <taxon>Streptophyta</taxon>
        <taxon>Embryophyta</taxon>
        <taxon>Tracheophyta</taxon>
        <taxon>Spermatophyta</taxon>
        <taxon>Magnoliopsida</taxon>
        <taxon>Ranunculales</taxon>
        <taxon>Menispermaceae</taxon>
        <taxon>Menispermoideae</taxon>
        <taxon>Cissampelideae</taxon>
        <taxon>Stephania</taxon>
    </lineage>
</organism>
<evidence type="ECO:0000313" key="2">
    <source>
        <dbReference type="EMBL" id="KAK9108290.1"/>
    </source>
</evidence>
<dbReference type="PANTHER" id="PTHR33064">
    <property type="entry name" value="POL PROTEIN"/>
    <property type="match status" value="1"/>
</dbReference>
<dbReference type="PANTHER" id="PTHR33064:SF37">
    <property type="entry name" value="RIBONUCLEASE H"/>
    <property type="match status" value="1"/>
</dbReference>
<reference evidence="2 3" key="1">
    <citation type="submission" date="2024-01" db="EMBL/GenBank/DDBJ databases">
        <title>Genome assemblies of Stephania.</title>
        <authorList>
            <person name="Yang L."/>
        </authorList>
    </citation>
    <scope>NUCLEOTIDE SEQUENCE [LARGE SCALE GENOMIC DNA]</scope>
    <source>
        <strain evidence="2">YNDBR</strain>
        <tissue evidence="2">Leaf</tissue>
    </source>
</reference>
<proteinExistence type="predicted"/>
<dbReference type="Pfam" id="PF00078">
    <property type="entry name" value="RVT_1"/>
    <property type="match status" value="1"/>
</dbReference>
<feature type="domain" description="Reverse transcriptase" evidence="1">
    <location>
        <begin position="1"/>
        <end position="118"/>
    </location>
</feature>
<dbReference type="FunFam" id="3.30.70.270:FF:000020">
    <property type="entry name" value="Transposon Tf2-6 polyprotein-like Protein"/>
    <property type="match status" value="1"/>
</dbReference>
<dbReference type="PROSITE" id="PS50878">
    <property type="entry name" value="RT_POL"/>
    <property type="match status" value="1"/>
</dbReference>
<dbReference type="InterPro" id="IPR051320">
    <property type="entry name" value="Viral_Replic_Matur_Polypro"/>
</dbReference>
<dbReference type="FunFam" id="3.30.70.270:FF:000003">
    <property type="entry name" value="Transposon Ty3-G Gag-Pol polyprotein"/>
    <property type="match status" value="1"/>
</dbReference>
<dbReference type="Proteomes" id="UP001420932">
    <property type="component" value="Unassembled WGS sequence"/>
</dbReference>
<protein>
    <recommendedName>
        <fullName evidence="1">Reverse transcriptase domain-containing protein</fullName>
    </recommendedName>
</protein>
<sequence>MSPSKHEEVRRQLDDLLEKGYIHPFSTRYRLFEFTIMPFGLTNAPAIFMDLMHRVLRPYLDRYVIVFIDDILICSKTHEEHASHLRAVLTTLREHRLYAKFSKCDFWLNALRFLGHVISDQGISLDSEKIRAIIDWRTPESASDIRSFLGLVGYYRSFIHDFSSIAAPMTRLTNKDVRFDWSEECEKAFWELNRRLTSAPVLTLSEPGESLSVYTDASGIGLGCVLMQEGRPVAYLSRRLRPHEVNYPVHDLELAAVIFAPKALRHYL</sequence>
<evidence type="ECO:0000313" key="3">
    <source>
        <dbReference type="Proteomes" id="UP001420932"/>
    </source>
</evidence>
<dbReference type="SUPFAM" id="SSF56672">
    <property type="entry name" value="DNA/RNA polymerases"/>
    <property type="match status" value="1"/>
</dbReference>
<dbReference type="InterPro" id="IPR041577">
    <property type="entry name" value="RT_RNaseH_2"/>
</dbReference>
<dbReference type="InterPro" id="IPR000477">
    <property type="entry name" value="RT_dom"/>
</dbReference>
<dbReference type="InterPro" id="IPR043502">
    <property type="entry name" value="DNA/RNA_pol_sf"/>
</dbReference>
<dbReference type="EMBL" id="JBBNAF010000010">
    <property type="protein sequence ID" value="KAK9108290.1"/>
    <property type="molecule type" value="Genomic_DNA"/>
</dbReference>
<name>A0AAP0I446_9MAGN</name>
<accession>A0AAP0I446</accession>
<dbReference type="AlphaFoldDB" id="A0AAP0I446"/>
<dbReference type="Gene3D" id="3.30.70.270">
    <property type="match status" value="2"/>
</dbReference>
<dbReference type="InterPro" id="IPR043128">
    <property type="entry name" value="Rev_trsase/Diguanyl_cyclase"/>
</dbReference>
<gene>
    <name evidence="2" type="ORF">Syun_024301</name>
</gene>
<keyword evidence="3" id="KW-1185">Reference proteome</keyword>